<dbReference type="Gene3D" id="1.10.340.30">
    <property type="entry name" value="Hypothetical protein, domain 2"/>
    <property type="match status" value="1"/>
</dbReference>
<evidence type="ECO:0000313" key="3">
    <source>
        <dbReference type="Proteomes" id="UP000199758"/>
    </source>
</evidence>
<keyword evidence="3" id="KW-1185">Reference proteome</keyword>
<reference evidence="2 3" key="1">
    <citation type="submission" date="2016-11" db="EMBL/GenBank/DDBJ databases">
        <authorList>
            <person name="Jaros S."/>
            <person name="Januszkiewicz K."/>
            <person name="Wedrychowicz H."/>
        </authorList>
    </citation>
    <scope>NUCLEOTIDE SEQUENCE [LARGE SCALE GENOMIC DNA]</scope>
    <source>
        <strain evidence="2 3">CGMCC 1.7049</strain>
    </source>
</reference>
<dbReference type="PANTHER" id="PTHR30037">
    <property type="entry name" value="DNA-3-METHYLADENINE GLYCOSYLASE 1"/>
    <property type="match status" value="1"/>
</dbReference>
<proteinExistence type="predicted"/>
<dbReference type="GO" id="GO:0008725">
    <property type="term" value="F:DNA-3-methyladenine glycosylase activity"/>
    <property type="evidence" value="ECO:0007669"/>
    <property type="project" value="InterPro"/>
</dbReference>
<dbReference type="GO" id="GO:0046872">
    <property type="term" value="F:metal ion binding"/>
    <property type="evidence" value="ECO:0007669"/>
    <property type="project" value="UniProtKB-KW"/>
</dbReference>
<evidence type="ECO:0000313" key="2">
    <source>
        <dbReference type="EMBL" id="SHH14821.1"/>
    </source>
</evidence>
<evidence type="ECO:0000256" key="1">
    <source>
        <dbReference type="PIRSR" id="PIRSR605019-1"/>
    </source>
</evidence>
<organism evidence="2 3">
    <name type="scientific">Hydrocarboniphaga daqingensis</name>
    <dbReference type="NCBI Taxonomy" id="490188"/>
    <lineage>
        <taxon>Bacteria</taxon>
        <taxon>Pseudomonadati</taxon>
        <taxon>Pseudomonadota</taxon>
        <taxon>Gammaproteobacteria</taxon>
        <taxon>Nevskiales</taxon>
        <taxon>Nevskiaceae</taxon>
        <taxon>Hydrocarboniphaga</taxon>
    </lineage>
</organism>
<feature type="binding site" evidence="1">
    <location>
        <position position="27"/>
    </location>
    <ligand>
        <name>Zn(2+)</name>
        <dbReference type="ChEBI" id="CHEBI:29105"/>
    </ligand>
</feature>
<dbReference type="InterPro" id="IPR052891">
    <property type="entry name" value="DNA-3mA_glycosylase"/>
</dbReference>
<dbReference type="PANTHER" id="PTHR30037:SF4">
    <property type="entry name" value="DNA-3-METHYLADENINE GLYCOSYLASE I"/>
    <property type="match status" value="1"/>
</dbReference>
<dbReference type="STRING" id="490188.SAMN04488068_2690"/>
<dbReference type="Proteomes" id="UP000199758">
    <property type="component" value="Unassembled WGS sequence"/>
</dbReference>
<name>A0A1M5QLZ8_9GAMM</name>
<dbReference type="GO" id="GO:0006284">
    <property type="term" value="P:base-excision repair"/>
    <property type="evidence" value="ECO:0007669"/>
    <property type="project" value="InterPro"/>
</dbReference>
<sequence>MPFIEIGADGLARCAWSTGSDAYRQYHDREWGVPCRDERTLFEFLVLEGAQAGLSWSTILAKREGYRLAFADYDIERIASFTDAELDALMHNPGIVRNRLKIASVRRNAQAMLAFRQTHGSFSRWLWAHVDDTPLVGHPVERGDLPARTELSDRISRSLIKLGFKFVGSTIIYAYLQAMGLVNDHVVGCHRHVQAAHR</sequence>
<accession>A0A1M5QLZ8</accession>
<protein>
    <submittedName>
        <fullName evidence="2">DNA-3-methyladenine glycosylase I</fullName>
    </submittedName>
</protein>
<keyword evidence="1" id="KW-0479">Metal-binding</keyword>
<feature type="binding site" evidence="1">
    <location>
        <position position="185"/>
    </location>
    <ligand>
        <name>Zn(2+)</name>
        <dbReference type="ChEBI" id="CHEBI:29105"/>
    </ligand>
</feature>
<dbReference type="EMBL" id="FQWZ01000006">
    <property type="protein sequence ID" value="SHH14821.1"/>
    <property type="molecule type" value="Genomic_DNA"/>
</dbReference>
<dbReference type="AlphaFoldDB" id="A0A1M5QLZ8"/>
<dbReference type="InterPro" id="IPR011257">
    <property type="entry name" value="DNA_glycosylase"/>
</dbReference>
<dbReference type="InterPro" id="IPR005019">
    <property type="entry name" value="Adenine_glyco"/>
</dbReference>
<dbReference type="RefSeq" id="WP_072898175.1">
    <property type="nucleotide sequence ID" value="NZ_FQWZ01000006.1"/>
</dbReference>
<dbReference type="SUPFAM" id="SSF48150">
    <property type="entry name" value="DNA-glycosylase"/>
    <property type="match status" value="1"/>
</dbReference>
<keyword evidence="1" id="KW-0862">Zinc</keyword>
<dbReference type="OrthoDB" id="9807664at2"/>
<dbReference type="Pfam" id="PF03352">
    <property type="entry name" value="Adenine_glyco"/>
    <property type="match status" value="1"/>
</dbReference>
<gene>
    <name evidence="2" type="ORF">SAMN04488068_2690</name>
</gene>
<feature type="binding site" evidence="1">
    <location>
        <position position="189"/>
    </location>
    <ligand>
        <name>Zn(2+)</name>
        <dbReference type="ChEBI" id="CHEBI:29105"/>
    </ligand>
</feature>
<feature type="binding site" evidence="1">
    <location>
        <position position="14"/>
    </location>
    <ligand>
        <name>Zn(2+)</name>
        <dbReference type="ChEBI" id="CHEBI:29105"/>
    </ligand>
</feature>